<feature type="region of interest" description="Disordered" evidence="1">
    <location>
        <begin position="362"/>
        <end position="394"/>
    </location>
</feature>
<keyword evidence="2" id="KW-0812">Transmembrane</keyword>
<dbReference type="InterPro" id="IPR011042">
    <property type="entry name" value="6-blade_b-propeller_TolB-like"/>
</dbReference>
<gene>
    <name evidence="3" type="ORF">N0B31_19935</name>
</gene>
<evidence type="ECO:0000313" key="4">
    <source>
        <dbReference type="Proteomes" id="UP001057580"/>
    </source>
</evidence>
<proteinExistence type="predicted"/>
<dbReference type="AlphaFoldDB" id="A0A9E7U4J1"/>
<evidence type="ECO:0000256" key="2">
    <source>
        <dbReference type="SAM" id="Phobius"/>
    </source>
</evidence>
<dbReference type="InterPro" id="IPR039535">
    <property type="entry name" value="ASST-like"/>
</dbReference>
<reference evidence="3" key="1">
    <citation type="submission" date="2022-09" db="EMBL/GenBank/DDBJ databases">
        <title>Diverse halophilic archaea isolated from saline environments.</title>
        <authorList>
            <person name="Cui H.-L."/>
        </authorList>
    </citation>
    <scope>NUCLEOTIDE SEQUENCE</scope>
    <source>
        <strain evidence="3">ZS-35-S2</strain>
    </source>
</reference>
<protein>
    <submittedName>
        <fullName evidence="3">Arylsulfotransferase family protein</fullName>
    </submittedName>
</protein>
<organism evidence="3 4">
    <name type="scientific">Salinirubellus salinus</name>
    <dbReference type="NCBI Taxonomy" id="1364945"/>
    <lineage>
        <taxon>Archaea</taxon>
        <taxon>Methanobacteriati</taxon>
        <taxon>Methanobacteriota</taxon>
        <taxon>Stenosarchaea group</taxon>
        <taxon>Halobacteria</taxon>
        <taxon>Halobacteriales</taxon>
        <taxon>Natronomonadaceae</taxon>
        <taxon>Salinirubellus</taxon>
    </lineage>
</organism>
<sequence length="466" mass="50581">MTAATSSPVPTRTFVRGLFAVLVVVSAGFLVVANSSAAVADPYAELRAQAALPPEERTPVAPPADGTTVVTSHQDGDLFVLAPDGTVTFHTGRHDGYWDVDPVPGGDRTLLYAATDKLDSSDAACEPVEPDGHCARQLVERVDLTTGEVTVLYSRIDPRYRASEWHDVDRLDDDHVVIADMYRNAVTVVNVTSDTVSWAWNLQSYAPLSSGGPFPDDWAHLNDVEVLDDGRIVVSLRNHDQVVFLDPPEGVQDEWTLGADGDHSILYEQHNPDYIPRENGGPALLVADSERNLVVEYQRQDGRWNQSWAWTDSTLQWPRDADRLPNGHTLVTDTHGGRVVEVDREGRVTWTFDLPRPYEAERLETGDESAGGPSAVEAGLRSSTDLDGAGSSADARSTSLLEQAKIGLKGLVPTKVANGITSVAPVWMGVFDLLAVLVGVLAAVCWGAAESWWAGYRLRSPVGRRS</sequence>
<dbReference type="SUPFAM" id="SSF63829">
    <property type="entry name" value="Calcium-dependent phosphotriesterase"/>
    <property type="match status" value="1"/>
</dbReference>
<keyword evidence="2" id="KW-1133">Transmembrane helix</keyword>
<keyword evidence="4" id="KW-1185">Reference proteome</keyword>
<accession>A0A9E7U4J1</accession>
<dbReference type="Gene3D" id="2.120.10.30">
    <property type="entry name" value="TolB, C-terminal domain"/>
    <property type="match status" value="1"/>
</dbReference>
<dbReference type="Pfam" id="PF14269">
    <property type="entry name" value="Arylsulfotran_2"/>
    <property type="match status" value="1"/>
</dbReference>
<evidence type="ECO:0000256" key="1">
    <source>
        <dbReference type="SAM" id="MobiDB-lite"/>
    </source>
</evidence>
<name>A0A9E7U4J1_9EURY</name>
<dbReference type="RefSeq" id="WP_260593395.1">
    <property type="nucleotide sequence ID" value="NZ_CP104003.1"/>
</dbReference>
<keyword evidence="2" id="KW-0472">Membrane</keyword>
<dbReference type="Proteomes" id="UP001057580">
    <property type="component" value="Chromosome"/>
</dbReference>
<dbReference type="KEGG" id="ssai:N0B31_19935"/>
<feature type="transmembrane region" description="Helical" evidence="2">
    <location>
        <begin position="426"/>
        <end position="449"/>
    </location>
</feature>
<dbReference type="EMBL" id="CP104003">
    <property type="protein sequence ID" value="UWM54375.1"/>
    <property type="molecule type" value="Genomic_DNA"/>
</dbReference>
<dbReference type="GeneID" id="74944743"/>
<evidence type="ECO:0000313" key="3">
    <source>
        <dbReference type="EMBL" id="UWM54375.1"/>
    </source>
</evidence>